<dbReference type="InterPro" id="IPR036526">
    <property type="entry name" value="C-N_Hydrolase_sf"/>
</dbReference>
<dbReference type="EMBL" id="OU963866">
    <property type="protein sequence ID" value="CAH0390541.1"/>
    <property type="molecule type" value="Genomic_DNA"/>
</dbReference>
<evidence type="ECO:0000259" key="7">
    <source>
        <dbReference type="PROSITE" id="PS50263"/>
    </source>
</evidence>
<dbReference type="InterPro" id="IPR003010">
    <property type="entry name" value="C-N_Hydrolase"/>
</dbReference>
<evidence type="ECO:0000256" key="4">
    <source>
        <dbReference type="ARBA" id="ARBA00039118"/>
    </source>
</evidence>
<feature type="domain" description="CN hydrolase" evidence="7">
    <location>
        <begin position="9"/>
        <end position="254"/>
    </location>
</feature>
<protein>
    <recommendedName>
        <fullName evidence="4">omega-amidase</fullName>
        <ecNumber evidence="4">3.5.1.3</ecNumber>
    </recommendedName>
    <alternativeName>
        <fullName evidence="5">Nitrilase homolog 2</fullName>
    </alternativeName>
</protein>
<dbReference type="GO" id="GO:0006528">
    <property type="term" value="P:asparagine metabolic process"/>
    <property type="evidence" value="ECO:0007669"/>
    <property type="project" value="TreeGrafter"/>
</dbReference>
<dbReference type="Pfam" id="PF00795">
    <property type="entry name" value="CN_hydrolase"/>
    <property type="match status" value="1"/>
</dbReference>
<dbReference type="CDD" id="cd07572">
    <property type="entry name" value="nit"/>
    <property type="match status" value="1"/>
</dbReference>
<dbReference type="PANTHER" id="PTHR23088:SF30">
    <property type="entry name" value="OMEGA-AMIDASE NIT2"/>
    <property type="match status" value="1"/>
</dbReference>
<comment type="catalytic activity">
    <reaction evidence="3">
        <text>2-oxoglutaramate + H2O = 2-oxoglutarate + NH4(+)</text>
        <dbReference type="Rhea" id="RHEA:32963"/>
        <dbReference type="ChEBI" id="CHEBI:15377"/>
        <dbReference type="ChEBI" id="CHEBI:16769"/>
        <dbReference type="ChEBI" id="CHEBI:16810"/>
        <dbReference type="ChEBI" id="CHEBI:28938"/>
        <dbReference type="EC" id="3.5.1.3"/>
    </reaction>
    <physiologicalReaction direction="left-to-right" evidence="3">
        <dbReference type="Rhea" id="RHEA:32964"/>
    </physiologicalReaction>
</comment>
<keyword evidence="9" id="KW-1185">Reference proteome</keyword>
<dbReference type="PROSITE" id="PS50263">
    <property type="entry name" value="CN_HYDROLASE"/>
    <property type="match status" value="1"/>
</dbReference>
<name>A0A9P0AG89_BEMTA</name>
<dbReference type="PANTHER" id="PTHR23088">
    <property type="entry name" value="NITRILASE-RELATED"/>
    <property type="match status" value="1"/>
</dbReference>
<dbReference type="GO" id="GO:0006541">
    <property type="term" value="P:glutamine metabolic process"/>
    <property type="evidence" value="ECO:0007669"/>
    <property type="project" value="TreeGrafter"/>
</dbReference>
<comment type="similarity">
    <text evidence="1">Belongs to the carbon-nitrogen hydrolase superfamily. NIT1/NIT2 family.</text>
</comment>
<keyword evidence="2" id="KW-0378">Hydrolase</keyword>
<comment type="catalytic activity">
    <reaction evidence="6">
        <text>2-oxosuccinamate + H2O = oxaloacetate + NH4(+)</text>
        <dbReference type="Rhea" id="RHEA:59412"/>
        <dbReference type="ChEBI" id="CHEBI:15377"/>
        <dbReference type="ChEBI" id="CHEBI:16452"/>
        <dbReference type="ChEBI" id="CHEBI:28938"/>
        <dbReference type="ChEBI" id="CHEBI:57735"/>
        <dbReference type="EC" id="3.5.1.3"/>
    </reaction>
    <physiologicalReaction direction="left-to-right" evidence="6">
        <dbReference type="Rhea" id="RHEA:59413"/>
    </physiologicalReaction>
</comment>
<reference evidence="8" key="1">
    <citation type="submission" date="2021-12" db="EMBL/GenBank/DDBJ databases">
        <authorList>
            <person name="King R."/>
        </authorList>
    </citation>
    <scope>NUCLEOTIDE SEQUENCE</scope>
</reference>
<sequence>MISMCKKGLRLGLIQLSVGANKANNVQNALKFVKKAKEGGSNIIVLPECFNAPYGTKYFPEYAESIPDGETSRALSAAAKEVKAYIVGGSIPERDGSKLYNTSTVWSPDGQLVAKHRKMHLFDIDIPGGITFKESEVLSPGNTPCIFDTEYCKIGIGICYDIRFFELAALYRKAGCDILIYPGAFNMTTGPLHWDLLARARAVDNQVFVAAVSPARDEKADYIAYGHTCAVDPWGKTLAQAGAEEELLFADIDFETMKNIRQQIPVSHQKRNDVYDLVVKSNL</sequence>
<dbReference type="AlphaFoldDB" id="A0A9P0AG89"/>
<dbReference type="GO" id="GO:0005739">
    <property type="term" value="C:mitochondrion"/>
    <property type="evidence" value="ECO:0007669"/>
    <property type="project" value="TreeGrafter"/>
</dbReference>
<evidence type="ECO:0000313" key="9">
    <source>
        <dbReference type="Proteomes" id="UP001152759"/>
    </source>
</evidence>
<dbReference type="FunFam" id="3.60.110.10:FF:000002">
    <property type="entry name" value="Nitrilase family member 2"/>
    <property type="match status" value="1"/>
</dbReference>
<dbReference type="KEGG" id="btab:109040755"/>
<dbReference type="InterPro" id="IPR045254">
    <property type="entry name" value="Nit1/2_C-N_Hydrolase"/>
</dbReference>
<gene>
    <name evidence="8" type="ORF">BEMITA_LOCUS9253</name>
</gene>
<evidence type="ECO:0000256" key="3">
    <source>
        <dbReference type="ARBA" id="ARBA00036637"/>
    </source>
</evidence>
<dbReference type="Gene3D" id="3.60.110.10">
    <property type="entry name" value="Carbon-nitrogen hydrolase"/>
    <property type="match status" value="1"/>
</dbReference>
<evidence type="ECO:0000256" key="1">
    <source>
        <dbReference type="ARBA" id="ARBA00010613"/>
    </source>
</evidence>
<dbReference type="EC" id="3.5.1.3" evidence="4"/>
<accession>A0A9P0AG89</accession>
<dbReference type="SUPFAM" id="SSF56317">
    <property type="entry name" value="Carbon-nitrogen hydrolase"/>
    <property type="match status" value="1"/>
</dbReference>
<proteinExistence type="inferred from homology"/>
<dbReference type="GO" id="GO:0050152">
    <property type="term" value="F:omega-amidase activity"/>
    <property type="evidence" value="ECO:0007669"/>
    <property type="project" value="UniProtKB-EC"/>
</dbReference>
<dbReference type="GO" id="GO:0006107">
    <property type="term" value="P:oxaloacetate metabolic process"/>
    <property type="evidence" value="ECO:0007669"/>
    <property type="project" value="TreeGrafter"/>
</dbReference>
<evidence type="ECO:0000256" key="6">
    <source>
        <dbReference type="ARBA" id="ARBA00048745"/>
    </source>
</evidence>
<evidence type="ECO:0000256" key="2">
    <source>
        <dbReference type="ARBA" id="ARBA00022801"/>
    </source>
</evidence>
<evidence type="ECO:0000313" key="8">
    <source>
        <dbReference type="EMBL" id="CAH0390541.1"/>
    </source>
</evidence>
<dbReference type="Proteomes" id="UP001152759">
    <property type="component" value="Chromosome 5"/>
</dbReference>
<evidence type="ECO:0000256" key="5">
    <source>
        <dbReference type="ARBA" id="ARBA00041576"/>
    </source>
</evidence>
<organism evidence="8 9">
    <name type="scientific">Bemisia tabaci</name>
    <name type="common">Sweetpotato whitefly</name>
    <name type="synonym">Aleurodes tabaci</name>
    <dbReference type="NCBI Taxonomy" id="7038"/>
    <lineage>
        <taxon>Eukaryota</taxon>
        <taxon>Metazoa</taxon>
        <taxon>Ecdysozoa</taxon>
        <taxon>Arthropoda</taxon>
        <taxon>Hexapoda</taxon>
        <taxon>Insecta</taxon>
        <taxon>Pterygota</taxon>
        <taxon>Neoptera</taxon>
        <taxon>Paraneoptera</taxon>
        <taxon>Hemiptera</taxon>
        <taxon>Sternorrhyncha</taxon>
        <taxon>Aleyrodoidea</taxon>
        <taxon>Aleyrodidae</taxon>
        <taxon>Aleyrodinae</taxon>
        <taxon>Bemisia</taxon>
    </lineage>
</organism>